<feature type="domain" description="Transcriptional repressor PaaX-like N-terminal" evidence="1">
    <location>
        <begin position="5"/>
        <end position="73"/>
    </location>
</feature>
<evidence type="ECO:0000313" key="4">
    <source>
        <dbReference type="EMBL" id="SDB90794.1"/>
    </source>
</evidence>
<evidence type="ECO:0000259" key="2">
    <source>
        <dbReference type="Pfam" id="PF08223"/>
    </source>
</evidence>
<dbReference type="STRING" id="1464122.SAMN05421737_10382"/>
<reference evidence="5" key="1">
    <citation type="submission" date="2016-09" db="EMBL/GenBank/DDBJ databases">
        <authorList>
            <person name="Varghese N."/>
            <person name="Submissions S."/>
        </authorList>
    </citation>
    <scope>NUCLEOTIDE SEQUENCE [LARGE SCALE GENOMIC DNA]</scope>
    <source>
        <strain evidence="5">25nlg</strain>
    </source>
</reference>
<evidence type="ECO:0000259" key="1">
    <source>
        <dbReference type="Pfam" id="PF07848"/>
    </source>
</evidence>
<dbReference type="AlphaFoldDB" id="A0A1G6H9G7"/>
<dbReference type="GO" id="GO:0006351">
    <property type="term" value="P:DNA-templated transcription"/>
    <property type="evidence" value="ECO:0007669"/>
    <property type="project" value="InterPro"/>
</dbReference>
<name>A0A1G6H9G7_9BACI</name>
<dbReference type="InterPro" id="IPR048846">
    <property type="entry name" value="PaaX-like_central"/>
</dbReference>
<proteinExistence type="predicted"/>
<dbReference type="Pfam" id="PF07848">
    <property type="entry name" value="PaaX"/>
    <property type="match status" value="1"/>
</dbReference>
<dbReference type="InterPro" id="IPR012906">
    <property type="entry name" value="PaaX-like_N"/>
</dbReference>
<keyword evidence="5" id="KW-1185">Reference proteome</keyword>
<dbReference type="PANTHER" id="PTHR30319:SF1">
    <property type="entry name" value="TRANSCRIPTIONAL REPRESSOR PAAX"/>
    <property type="match status" value="1"/>
</dbReference>
<feature type="domain" description="Transcriptional repressor PaaX-like C-terminal" evidence="2">
    <location>
        <begin position="175"/>
        <end position="267"/>
    </location>
</feature>
<dbReference type="SUPFAM" id="SSF46785">
    <property type="entry name" value="Winged helix' DNA-binding domain"/>
    <property type="match status" value="1"/>
</dbReference>
<dbReference type="PIRSF" id="PIRSF020623">
    <property type="entry name" value="PaaX"/>
    <property type="match status" value="1"/>
</dbReference>
<dbReference type="Gene3D" id="3.30.70.2650">
    <property type="match status" value="1"/>
</dbReference>
<accession>A0A1G6H9G7</accession>
<dbReference type="OrthoDB" id="2270427at2"/>
<dbReference type="Gene3D" id="1.20.58.1460">
    <property type="match status" value="1"/>
</dbReference>
<dbReference type="InterPro" id="IPR011965">
    <property type="entry name" value="PaaX_trns_reg"/>
</dbReference>
<dbReference type="Pfam" id="PF08223">
    <property type="entry name" value="PaaX_C"/>
    <property type="match status" value="1"/>
</dbReference>
<evidence type="ECO:0000259" key="3">
    <source>
        <dbReference type="Pfam" id="PF20803"/>
    </source>
</evidence>
<protein>
    <submittedName>
        <fullName evidence="4">Transcriptional regulator, PaaX family</fullName>
    </submittedName>
</protein>
<dbReference type="Proteomes" id="UP000242662">
    <property type="component" value="Unassembled WGS sequence"/>
</dbReference>
<dbReference type="EMBL" id="FMYM01000003">
    <property type="protein sequence ID" value="SDB90794.1"/>
    <property type="molecule type" value="Genomic_DNA"/>
</dbReference>
<sequence>METNTRALIFTIYGDYIRHYGNQIWIGSLIRLLQQFGHHEQAVRVAISRMVKQGWLKSNKDGTKSYYSLTSRGVARIDEAAKRIFKFEQYQWDGKWRLFMHQIPTSARQVRETLKQELLWSGFGQFASGCFISPHCLDEQVDALIEKYEVAHEVDYFEAVYKGTRTNEALVAQSWSLATINEKYTQFMDGYGVLFRQHEQALRTGKLDAAACFVARTKLVHEYRKFLFIDPGLPQQLRPPRWQGHEAMQLFRRYYELLAVPASQFFESIFAEDNDLARKTTTYDARDHPLIAREAREWSGKEEGKQ</sequence>
<dbReference type="Gene3D" id="1.10.10.10">
    <property type="entry name" value="Winged helix-like DNA-binding domain superfamily/Winged helix DNA-binding domain"/>
    <property type="match status" value="1"/>
</dbReference>
<organism evidence="4 5">
    <name type="scientific">Shouchella lonarensis</name>
    <dbReference type="NCBI Taxonomy" id="1464122"/>
    <lineage>
        <taxon>Bacteria</taxon>
        <taxon>Bacillati</taxon>
        <taxon>Bacillota</taxon>
        <taxon>Bacilli</taxon>
        <taxon>Bacillales</taxon>
        <taxon>Bacillaceae</taxon>
        <taxon>Shouchella</taxon>
    </lineage>
</organism>
<dbReference type="InterPro" id="IPR013225">
    <property type="entry name" value="PaaX_C"/>
</dbReference>
<dbReference type="Pfam" id="PF20803">
    <property type="entry name" value="PaaX_M"/>
    <property type="match status" value="1"/>
</dbReference>
<gene>
    <name evidence="4" type="ORF">SAMN05421737_10382</name>
</gene>
<dbReference type="PANTHER" id="PTHR30319">
    <property type="entry name" value="PHENYLACETIC ACID REGULATOR-RELATED TRANSCRIPTIONAL REPRESSOR"/>
    <property type="match status" value="1"/>
</dbReference>
<evidence type="ECO:0000313" key="5">
    <source>
        <dbReference type="Proteomes" id="UP000242662"/>
    </source>
</evidence>
<feature type="domain" description="Transcriptional repressor PaaX-like central Cas2-like" evidence="3">
    <location>
        <begin position="91"/>
        <end position="171"/>
    </location>
</feature>
<dbReference type="NCBIfam" id="TIGR02277">
    <property type="entry name" value="PaaX_trns_reg"/>
    <property type="match status" value="1"/>
</dbReference>
<dbReference type="InterPro" id="IPR036388">
    <property type="entry name" value="WH-like_DNA-bd_sf"/>
</dbReference>
<dbReference type="RefSeq" id="WP_090774947.1">
    <property type="nucleotide sequence ID" value="NZ_FMYM01000003.1"/>
</dbReference>
<dbReference type="InterPro" id="IPR036390">
    <property type="entry name" value="WH_DNA-bd_sf"/>
</dbReference>